<dbReference type="SUPFAM" id="SSF56655">
    <property type="entry name" value="Carbohydrate phosphatase"/>
    <property type="match status" value="1"/>
</dbReference>
<proteinExistence type="inferred from homology"/>
<reference evidence="6 7" key="1">
    <citation type="submission" date="2019-09" db="EMBL/GenBank/DDBJ databases">
        <title>The draft genomes of Allium pathogen Pseudomonas sp.</title>
        <authorList>
            <person name="Fujikawa T."/>
            <person name="Sawada H."/>
        </authorList>
    </citation>
    <scope>NUCLEOTIDE SEQUENCE [LARGE SCALE GENOMIC DNA]</scope>
    <source>
        <strain evidence="6 7">MAFF 730085</strain>
    </source>
</reference>
<feature type="binding site" evidence="5">
    <location>
        <position position="208"/>
    </location>
    <ligand>
        <name>Mg(2+)</name>
        <dbReference type="ChEBI" id="CHEBI:18420"/>
        <label>1</label>
        <note>catalytic</note>
    </ligand>
</feature>
<dbReference type="AlphaFoldDB" id="A0A5N7JT24"/>
<evidence type="ECO:0000256" key="3">
    <source>
        <dbReference type="ARBA" id="ARBA00022801"/>
    </source>
</evidence>
<feature type="binding site" evidence="5">
    <location>
        <position position="86"/>
    </location>
    <ligand>
        <name>Mg(2+)</name>
        <dbReference type="ChEBI" id="CHEBI:18420"/>
        <label>1</label>
        <note>catalytic</note>
    </ligand>
</feature>
<keyword evidence="4 5" id="KW-0460">Magnesium</keyword>
<feature type="binding site" evidence="5">
    <location>
        <position position="69"/>
    </location>
    <ligand>
        <name>Mg(2+)</name>
        <dbReference type="ChEBI" id="CHEBI:18420"/>
        <label>1</label>
        <note>catalytic</note>
    </ligand>
</feature>
<dbReference type="Gene3D" id="3.30.540.10">
    <property type="entry name" value="Fructose-1,6-Bisphosphatase, subunit A, domain 1"/>
    <property type="match status" value="1"/>
</dbReference>
<dbReference type="Pfam" id="PF00459">
    <property type="entry name" value="Inositol_P"/>
    <property type="match status" value="1"/>
</dbReference>
<evidence type="ECO:0000313" key="7">
    <source>
        <dbReference type="Proteomes" id="UP000325438"/>
    </source>
</evidence>
<dbReference type="GO" id="GO:0007165">
    <property type="term" value="P:signal transduction"/>
    <property type="evidence" value="ECO:0007669"/>
    <property type="project" value="TreeGrafter"/>
</dbReference>
<dbReference type="GO" id="GO:0006020">
    <property type="term" value="P:inositol metabolic process"/>
    <property type="evidence" value="ECO:0007669"/>
    <property type="project" value="TreeGrafter"/>
</dbReference>
<dbReference type="InterPro" id="IPR020583">
    <property type="entry name" value="Inositol_monoP_metal-BS"/>
</dbReference>
<dbReference type="Gene3D" id="3.40.190.80">
    <property type="match status" value="1"/>
</dbReference>
<feature type="binding site" evidence="5">
    <location>
        <position position="85"/>
    </location>
    <ligand>
        <name>Mg(2+)</name>
        <dbReference type="ChEBI" id="CHEBI:18420"/>
        <label>1</label>
        <note>catalytic</note>
    </ligand>
</feature>
<dbReference type="RefSeq" id="WP_152749405.1">
    <property type="nucleotide sequence ID" value="NZ_VUBA01000059.1"/>
</dbReference>
<comment type="caution">
    <text evidence="6">The sequence shown here is derived from an EMBL/GenBank/DDBJ whole genome shotgun (WGS) entry which is preliminary data.</text>
</comment>
<dbReference type="PRINTS" id="PR00377">
    <property type="entry name" value="IMPHPHTASES"/>
</dbReference>
<protein>
    <submittedName>
        <fullName evidence="6">Inositol monophosphatase</fullName>
    </submittedName>
</protein>
<dbReference type="PANTHER" id="PTHR20854:SF4">
    <property type="entry name" value="INOSITOL-1-MONOPHOSPHATASE-RELATED"/>
    <property type="match status" value="1"/>
</dbReference>
<evidence type="ECO:0000256" key="5">
    <source>
        <dbReference type="PIRSR" id="PIRSR600760-2"/>
    </source>
</evidence>
<feature type="binding site" evidence="5">
    <location>
        <position position="83"/>
    </location>
    <ligand>
        <name>Mg(2+)</name>
        <dbReference type="ChEBI" id="CHEBI:18420"/>
        <label>1</label>
        <note>catalytic</note>
    </ligand>
</feature>
<evidence type="ECO:0000313" key="6">
    <source>
        <dbReference type="EMBL" id="MPQ84537.1"/>
    </source>
</evidence>
<comment type="similarity">
    <text evidence="1">Belongs to the inositol monophosphatase superfamily.</text>
</comment>
<keyword evidence="2 5" id="KW-0479">Metal-binding</keyword>
<dbReference type="GO" id="GO:0008934">
    <property type="term" value="F:inositol monophosphate 1-phosphatase activity"/>
    <property type="evidence" value="ECO:0007669"/>
    <property type="project" value="TreeGrafter"/>
</dbReference>
<dbReference type="GO" id="GO:0046872">
    <property type="term" value="F:metal ion binding"/>
    <property type="evidence" value="ECO:0007669"/>
    <property type="project" value="UniProtKB-KW"/>
</dbReference>
<sequence length="255" mass="26945">MSLEYRLHVTERLAASAANIALGYFHNLASLSVMVKHPQDLVSCADLEVENHLRAQLTREFPGEALLGEELGGDLQGHGWVIDPIDGTANFVSGSPLWGISIAYVEGDESLVGAVAYPALGCTLSAAKGFGLRKNGVYTARTAQCEGLKVAAIGENRHWRPEHIGAMELQFRQAGWGVAGYRCATIGLGFAALGYTSGYVERYTSVWDIAAGRLLCSEAGLSISTQGLAVPFGLTLVAGTQPLCDLAHTVLSAPA</sequence>
<name>A0A5N7JT24_9PSED</name>
<evidence type="ECO:0000256" key="4">
    <source>
        <dbReference type="ARBA" id="ARBA00022842"/>
    </source>
</evidence>
<evidence type="ECO:0000256" key="1">
    <source>
        <dbReference type="ARBA" id="ARBA00009759"/>
    </source>
</evidence>
<dbReference type="EMBL" id="VUBA01000059">
    <property type="protein sequence ID" value="MPQ84537.1"/>
    <property type="molecule type" value="Genomic_DNA"/>
</dbReference>
<dbReference type="PANTHER" id="PTHR20854">
    <property type="entry name" value="INOSITOL MONOPHOSPHATASE"/>
    <property type="match status" value="1"/>
</dbReference>
<evidence type="ECO:0000256" key="2">
    <source>
        <dbReference type="ARBA" id="ARBA00022723"/>
    </source>
</evidence>
<accession>A0A5N7JT24</accession>
<dbReference type="PROSITE" id="PS00629">
    <property type="entry name" value="IMP_1"/>
    <property type="match status" value="1"/>
</dbReference>
<gene>
    <name evidence="6" type="ORF">F0170_11385</name>
</gene>
<comment type="cofactor">
    <cofactor evidence="5">
        <name>Mg(2+)</name>
        <dbReference type="ChEBI" id="CHEBI:18420"/>
    </cofactor>
</comment>
<keyword evidence="3" id="KW-0378">Hydrolase</keyword>
<dbReference type="InterPro" id="IPR000760">
    <property type="entry name" value="Inositol_monophosphatase-like"/>
</dbReference>
<organism evidence="6 7">
    <name type="scientific">Pseudomonas kitaguniensis</name>
    <dbReference type="NCBI Taxonomy" id="2607908"/>
    <lineage>
        <taxon>Bacteria</taxon>
        <taxon>Pseudomonadati</taxon>
        <taxon>Pseudomonadota</taxon>
        <taxon>Gammaproteobacteria</taxon>
        <taxon>Pseudomonadales</taxon>
        <taxon>Pseudomonadaceae</taxon>
        <taxon>Pseudomonas</taxon>
    </lineage>
</organism>
<dbReference type="Proteomes" id="UP000325438">
    <property type="component" value="Unassembled WGS sequence"/>
</dbReference>